<evidence type="ECO:0000256" key="14">
    <source>
        <dbReference type="ARBA" id="ARBA00023211"/>
    </source>
</evidence>
<evidence type="ECO:0000256" key="1">
    <source>
        <dbReference type="ARBA" id="ARBA00001936"/>
    </source>
</evidence>
<comment type="cofactor">
    <cofactor evidence="1">
        <name>Mn(2+)</name>
        <dbReference type="ChEBI" id="CHEBI:29035"/>
    </cofactor>
</comment>
<evidence type="ECO:0000256" key="17">
    <source>
        <dbReference type="SAM" id="Phobius"/>
    </source>
</evidence>
<evidence type="ECO:0000256" key="4">
    <source>
        <dbReference type="ARBA" id="ARBA00004922"/>
    </source>
</evidence>
<evidence type="ECO:0000313" key="19">
    <source>
        <dbReference type="EMBL" id="QLJ53456.1"/>
    </source>
</evidence>
<feature type="transmembrane region" description="Helical" evidence="17">
    <location>
        <begin position="383"/>
        <end position="404"/>
    </location>
</feature>
<organism evidence="19 20">
    <name type="scientific">Fermentimicrarchaeum limneticum</name>
    <dbReference type="NCBI Taxonomy" id="2795018"/>
    <lineage>
        <taxon>Archaea</taxon>
        <taxon>Candidatus Micrarchaeota</taxon>
        <taxon>Candidatus Fermentimicrarchaeales</taxon>
        <taxon>Candidatus Fermentimicrarchaeaceae</taxon>
        <taxon>Candidatus Fermentimicrarchaeum</taxon>
    </lineage>
</organism>
<proteinExistence type="inferred from homology"/>
<dbReference type="Proteomes" id="UP000510821">
    <property type="component" value="Chromosome"/>
</dbReference>
<comment type="pathway">
    <text evidence="4">Protein modification; protein glycosylation.</text>
</comment>
<evidence type="ECO:0000256" key="11">
    <source>
        <dbReference type="ARBA" id="ARBA00022842"/>
    </source>
</evidence>
<dbReference type="Pfam" id="PF02516">
    <property type="entry name" value="STT3"/>
    <property type="match status" value="1"/>
</dbReference>
<reference evidence="20" key="1">
    <citation type="submission" date="2020-07" db="EMBL/GenBank/DDBJ databases">
        <title>Metabolic diversity and evolutionary history of the archaeal phylum ###Micrarchaeota### uncovered from a freshwater lake metagenome.</title>
        <authorList>
            <person name="Kadnikov V.V."/>
            <person name="Savvichev A.S."/>
            <person name="Mardanov A.V."/>
            <person name="Beletsky A.V."/>
            <person name="Chupakov A.V."/>
            <person name="Kokryatskaya N.M."/>
            <person name="Pimenov N.V."/>
            <person name="Ravin N.V."/>
        </authorList>
    </citation>
    <scope>NUCLEOTIDE SEQUENCE [LARGE SCALE GENOMIC DNA]</scope>
</reference>
<dbReference type="EC" id="2.4.99.21" evidence="6"/>
<sequence length="893" mass="100338">MANEIEFLRTAIPVFLSIFVPGFFLALALLKKTKMPLAEIAFFGVIFGLIFPPLTLFIFSFFGIPYSPELVILNTILVTVIGFLLCLNERALDFQLSPDYKFDVTWLLLAAIVLFAFWARMQSLSPIFYEFDPYFYDQTTQFILTQGSVPPIEVDGWAWYPYPDFHRNPPIVNYLEAEWYAIHGYITNNQGFDNYLLSTIAGAYPPVVGALICFLVFVLISEDYGKKYGLIAAALMAIIPRTIEKFAAGESELQPWGIFAAFFFYAAYALAVSRKDRRFAILAGIAVTAATLGSRGDMLVYLVMAGYVGLQSVINFLQRRSNRELIEINAIILGFSVVNWILYSAYLGWEVPSDILSFSSAMVFAFGLYLIDQRTKTNEERMNYLAGFLIAGIILAVITFIPSFPVPLGPRVWNYVNAAASMARPSSPLMMTVAEETPTSGDFASSIGFIGSSVSVVNIVLVLFLAAVIYSVYRGSILGILFAMMIFPVSYVGLSKSKYMLHVSFMMGVAVVMLFGELDKLLRNSLKGALGDDGAKWGIFAVAFLVLAAESFIYVNPCNTCFLEPDLSKPGPLVDVVMGSLNPAYQLKEPAYSLEMGANCSLLAEDGYTISSYLFCYRIPAYWRESMDWIKDNVGEEDRVISWWDYGHWINYWGQKKCLTRNDHAHQDMDLEVADKFVNATPQELKDYMVEHKAKYALFDQDLISKWGALNFLSCVYNNETSMKFAFDEGKKRGIMYQPGTSQCERMHDFERIYIPVTPTINDFCESPDPSVQLIRAYSSIPGYRYCVTFATAADGSRRIAGIFYESNLSVINHGIPASAGLQSDGTSIYQVYTMFYTNDVWPDGKTGWEDRKGQFYDSTFYRGFILGDLPGFEQVYPADNQSGAVRIFKIKE</sequence>
<dbReference type="GO" id="GO:0012505">
    <property type="term" value="C:endomembrane system"/>
    <property type="evidence" value="ECO:0007669"/>
    <property type="project" value="UniProtKB-SubCell"/>
</dbReference>
<keyword evidence="12 17" id="KW-1133">Transmembrane helix</keyword>
<feature type="transmembrane region" description="Helical" evidence="17">
    <location>
        <begin position="70"/>
        <end position="88"/>
    </location>
</feature>
<keyword evidence="9 17" id="KW-0812">Transmembrane</keyword>
<dbReference type="GO" id="GO:0046872">
    <property type="term" value="F:metal ion binding"/>
    <property type="evidence" value="ECO:0007669"/>
    <property type="project" value="UniProtKB-KW"/>
</dbReference>
<feature type="transmembrane region" description="Helical" evidence="17">
    <location>
        <begin position="227"/>
        <end position="243"/>
    </location>
</feature>
<dbReference type="EMBL" id="CP058998">
    <property type="protein sequence ID" value="QLJ53456.1"/>
    <property type="molecule type" value="Genomic_DNA"/>
</dbReference>
<feature type="transmembrane region" description="Helical" evidence="17">
    <location>
        <begin position="537"/>
        <end position="555"/>
    </location>
</feature>
<dbReference type="InterPro" id="IPR003674">
    <property type="entry name" value="Oligo_trans_STT3"/>
</dbReference>
<comment type="cofactor">
    <cofactor evidence="2">
        <name>Mg(2+)</name>
        <dbReference type="ChEBI" id="CHEBI:18420"/>
    </cofactor>
</comment>
<feature type="transmembrane region" description="Helical" evidence="17">
    <location>
        <begin position="447"/>
        <end position="470"/>
    </location>
</feature>
<feature type="transmembrane region" description="Helical" evidence="17">
    <location>
        <begin position="279"/>
        <end position="294"/>
    </location>
</feature>
<dbReference type="GO" id="GO:0016020">
    <property type="term" value="C:membrane"/>
    <property type="evidence" value="ECO:0007669"/>
    <property type="project" value="InterPro"/>
</dbReference>
<keyword evidence="10" id="KW-0479">Metal-binding</keyword>
<evidence type="ECO:0000256" key="2">
    <source>
        <dbReference type="ARBA" id="ARBA00001946"/>
    </source>
</evidence>
<comment type="subcellular location">
    <subcellularLocation>
        <location evidence="3">Endomembrane system</location>
        <topology evidence="3">Multi-pass membrane protein</topology>
    </subcellularLocation>
</comment>
<dbReference type="UniPathway" id="UPA00378"/>
<feature type="transmembrane region" description="Helical" evidence="17">
    <location>
        <begin position="499"/>
        <end position="516"/>
    </location>
</feature>
<dbReference type="GO" id="GO:0004576">
    <property type="term" value="F:oligosaccharyl transferase activity"/>
    <property type="evidence" value="ECO:0007669"/>
    <property type="project" value="InterPro"/>
</dbReference>
<evidence type="ECO:0000256" key="5">
    <source>
        <dbReference type="ARBA" id="ARBA00010810"/>
    </source>
</evidence>
<dbReference type="AlphaFoldDB" id="A0A7D6BM74"/>
<dbReference type="KEGG" id="flt:Sv326_1281"/>
<evidence type="ECO:0000259" key="18">
    <source>
        <dbReference type="Pfam" id="PF02516"/>
    </source>
</evidence>
<dbReference type="Gene3D" id="3.40.50.12610">
    <property type="match status" value="1"/>
</dbReference>
<feature type="transmembrane region" description="Helical" evidence="17">
    <location>
        <begin position="477"/>
        <end position="493"/>
    </location>
</feature>
<feature type="transmembrane region" description="Helical" evidence="17">
    <location>
        <begin position="195"/>
        <end position="220"/>
    </location>
</feature>
<evidence type="ECO:0000256" key="16">
    <source>
        <dbReference type="ARBA" id="ARBA00034066"/>
    </source>
</evidence>
<feature type="transmembrane region" description="Helical" evidence="17">
    <location>
        <begin position="42"/>
        <end position="64"/>
    </location>
</feature>
<gene>
    <name evidence="19" type="ORF">Sv326_1281</name>
</gene>
<feature type="transmembrane region" description="Helical" evidence="17">
    <location>
        <begin position="100"/>
        <end position="119"/>
    </location>
</feature>
<evidence type="ECO:0000256" key="10">
    <source>
        <dbReference type="ARBA" id="ARBA00022723"/>
    </source>
</evidence>
<feature type="transmembrane region" description="Helical" evidence="17">
    <location>
        <begin position="330"/>
        <end position="349"/>
    </location>
</feature>
<dbReference type="PANTHER" id="PTHR13872">
    <property type="entry name" value="DOLICHYL-DIPHOSPHOOLIGOSACCHARIDE--PROTEIN GLYCOSYLTRANSFERASE SUBUNIT"/>
    <property type="match status" value="1"/>
</dbReference>
<keyword evidence="7" id="KW-0328">Glycosyltransferase</keyword>
<feature type="transmembrane region" description="Helical" evidence="17">
    <location>
        <begin position="255"/>
        <end position="272"/>
    </location>
</feature>
<feature type="transmembrane region" description="Helical" evidence="17">
    <location>
        <begin position="355"/>
        <end position="371"/>
    </location>
</feature>
<evidence type="ECO:0000313" key="20">
    <source>
        <dbReference type="Proteomes" id="UP000510821"/>
    </source>
</evidence>
<evidence type="ECO:0000256" key="15">
    <source>
        <dbReference type="ARBA" id="ARBA00030679"/>
    </source>
</evidence>
<protein>
    <recommendedName>
        <fullName evidence="6">dolichyl-phosphooligosaccharide-protein glycotransferase</fullName>
        <ecNumber evidence="6">2.4.99.21</ecNumber>
    </recommendedName>
    <alternativeName>
        <fullName evidence="15">Oligosaccharyl transferase</fullName>
    </alternativeName>
</protein>
<accession>A0A7D6BM74</accession>
<keyword evidence="11" id="KW-0460">Magnesium</keyword>
<evidence type="ECO:0000256" key="8">
    <source>
        <dbReference type="ARBA" id="ARBA00022679"/>
    </source>
</evidence>
<evidence type="ECO:0000256" key="7">
    <source>
        <dbReference type="ARBA" id="ARBA00022676"/>
    </source>
</evidence>
<keyword evidence="14" id="KW-0464">Manganese</keyword>
<keyword evidence="8 19" id="KW-0808">Transferase</keyword>
<dbReference type="PANTHER" id="PTHR13872:SF1">
    <property type="entry name" value="DOLICHYL-DIPHOSPHOOLIGOSACCHARIDE--PROTEIN GLYCOSYLTRANSFERASE SUBUNIT STT3B"/>
    <property type="match status" value="1"/>
</dbReference>
<comment type="similarity">
    <text evidence="5">Belongs to the STT3 family.</text>
</comment>
<comment type="catalytic activity">
    <reaction evidence="16">
        <text>an archaeal dolichyl phosphooligosaccharide + [protein]-L-asparagine = an archaeal dolichyl phosphate + a glycoprotein with the oligosaccharide chain attached by N-beta-D-glycosyl linkage to a protein L-asparagine.</text>
        <dbReference type="EC" id="2.4.99.21"/>
    </reaction>
</comment>
<keyword evidence="13 17" id="KW-0472">Membrane</keyword>
<evidence type="ECO:0000256" key="6">
    <source>
        <dbReference type="ARBA" id="ARBA00012602"/>
    </source>
</evidence>
<dbReference type="InterPro" id="IPR048307">
    <property type="entry name" value="STT3_N"/>
</dbReference>
<feature type="transmembrane region" description="Helical" evidence="17">
    <location>
        <begin position="12"/>
        <end position="30"/>
    </location>
</feature>
<evidence type="ECO:0000256" key="9">
    <source>
        <dbReference type="ARBA" id="ARBA00022692"/>
    </source>
</evidence>
<feature type="domain" description="Oligosaccharyl transferase STT3 N-terminal" evidence="18">
    <location>
        <begin position="107"/>
        <end position="494"/>
    </location>
</feature>
<evidence type="ECO:0000256" key="3">
    <source>
        <dbReference type="ARBA" id="ARBA00004127"/>
    </source>
</evidence>
<name>A0A7D6BM74_FERL1</name>
<feature type="transmembrane region" description="Helical" evidence="17">
    <location>
        <begin position="300"/>
        <end position="318"/>
    </location>
</feature>
<evidence type="ECO:0000256" key="12">
    <source>
        <dbReference type="ARBA" id="ARBA00022989"/>
    </source>
</evidence>
<evidence type="ECO:0000256" key="13">
    <source>
        <dbReference type="ARBA" id="ARBA00023136"/>
    </source>
</evidence>